<dbReference type="PANTHER" id="PTHR30204:SF98">
    <property type="entry name" value="HTH-TYPE TRANSCRIPTIONAL REGULATOR ADHR"/>
    <property type="match status" value="1"/>
</dbReference>
<keyword evidence="1 3" id="KW-0238">DNA-binding</keyword>
<dbReference type="GO" id="GO:0003677">
    <property type="term" value="F:DNA binding"/>
    <property type="evidence" value="ECO:0007669"/>
    <property type="project" value="UniProtKB-KW"/>
</dbReference>
<dbReference type="RefSeq" id="WP_184535290.1">
    <property type="nucleotide sequence ID" value="NZ_JACHJW010000001.1"/>
</dbReference>
<protein>
    <submittedName>
        <fullName evidence="3">DNA-binding transcriptional MerR regulator</fullName>
    </submittedName>
</protein>
<dbReference type="Gene3D" id="1.10.1660.10">
    <property type="match status" value="1"/>
</dbReference>
<accession>A0A7W7WQC5</accession>
<keyword evidence="4" id="KW-1185">Reference proteome</keyword>
<dbReference type="InterPro" id="IPR047057">
    <property type="entry name" value="MerR_fam"/>
</dbReference>
<dbReference type="CDD" id="cd01109">
    <property type="entry name" value="HTH_YyaN"/>
    <property type="match status" value="1"/>
</dbReference>
<dbReference type="SUPFAM" id="SSF46955">
    <property type="entry name" value="Putative DNA-binding domain"/>
    <property type="match status" value="1"/>
</dbReference>
<evidence type="ECO:0000313" key="3">
    <source>
        <dbReference type="EMBL" id="MBB4959342.1"/>
    </source>
</evidence>
<dbReference type="PANTHER" id="PTHR30204">
    <property type="entry name" value="REDOX-CYCLING DRUG-SENSING TRANSCRIPTIONAL ACTIVATOR SOXR"/>
    <property type="match status" value="1"/>
</dbReference>
<reference evidence="3 4" key="1">
    <citation type="submission" date="2020-08" db="EMBL/GenBank/DDBJ databases">
        <title>Sequencing the genomes of 1000 actinobacteria strains.</title>
        <authorList>
            <person name="Klenk H.-P."/>
        </authorList>
    </citation>
    <scope>NUCLEOTIDE SEQUENCE [LARGE SCALE GENOMIC DNA]</scope>
    <source>
        <strain evidence="3 4">DSM 45886</strain>
    </source>
</reference>
<dbReference type="Proteomes" id="UP000578819">
    <property type="component" value="Unassembled WGS sequence"/>
</dbReference>
<proteinExistence type="predicted"/>
<organism evidence="3 4">
    <name type="scientific">Micromonospora polyrhachis</name>
    <dbReference type="NCBI Taxonomy" id="1282883"/>
    <lineage>
        <taxon>Bacteria</taxon>
        <taxon>Bacillati</taxon>
        <taxon>Actinomycetota</taxon>
        <taxon>Actinomycetes</taxon>
        <taxon>Micromonosporales</taxon>
        <taxon>Micromonosporaceae</taxon>
        <taxon>Micromonospora</taxon>
    </lineage>
</organism>
<dbReference type="Pfam" id="PF13411">
    <property type="entry name" value="MerR_1"/>
    <property type="match status" value="1"/>
</dbReference>
<dbReference type="SMART" id="SM00422">
    <property type="entry name" value="HTH_MERR"/>
    <property type="match status" value="1"/>
</dbReference>
<dbReference type="InterPro" id="IPR000551">
    <property type="entry name" value="MerR-type_HTH_dom"/>
</dbReference>
<evidence type="ECO:0000256" key="1">
    <source>
        <dbReference type="ARBA" id="ARBA00023125"/>
    </source>
</evidence>
<evidence type="ECO:0000259" key="2">
    <source>
        <dbReference type="PROSITE" id="PS50937"/>
    </source>
</evidence>
<dbReference type="EMBL" id="JACHJW010000001">
    <property type="protein sequence ID" value="MBB4959342.1"/>
    <property type="molecule type" value="Genomic_DNA"/>
</dbReference>
<comment type="caution">
    <text evidence="3">The sequence shown here is derived from an EMBL/GenBank/DDBJ whole genome shotgun (WGS) entry which is preliminary data.</text>
</comment>
<name>A0A7W7WQC5_9ACTN</name>
<feature type="domain" description="HTH merR-type" evidence="2">
    <location>
        <begin position="3"/>
        <end position="72"/>
    </location>
</feature>
<gene>
    <name evidence="3" type="ORF">FHR38_003075</name>
</gene>
<dbReference type="PROSITE" id="PS50937">
    <property type="entry name" value="HTH_MERR_2"/>
    <property type="match status" value="1"/>
</dbReference>
<dbReference type="AlphaFoldDB" id="A0A7W7WQC5"/>
<dbReference type="InterPro" id="IPR009061">
    <property type="entry name" value="DNA-bd_dom_put_sf"/>
</dbReference>
<evidence type="ECO:0000313" key="4">
    <source>
        <dbReference type="Proteomes" id="UP000578819"/>
    </source>
</evidence>
<dbReference type="GO" id="GO:0003700">
    <property type="term" value="F:DNA-binding transcription factor activity"/>
    <property type="evidence" value="ECO:0007669"/>
    <property type="project" value="InterPro"/>
</dbReference>
<sequence length="134" mass="15609">MRHYSPGETVERTGFSIDTLRYYERIGLLADVARNASGQRIFTEDHLAWLDILRCLRDTGMPIAQMIRYVECARDGDESFDIRIALLEEHDRQVEQKIAEMRDQQEHLRGKIQWYRLARQRTGESPAEAGQATV</sequence>